<dbReference type="Proteomes" id="UP000030418">
    <property type="component" value="Unassembled WGS sequence"/>
</dbReference>
<dbReference type="AlphaFoldDB" id="A0A0A2XNW1"/>
<evidence type="ECO:0008006" key="3">
    <source>
        <dbReference type="Google" id="ProtNLM"/>
    </source>
</evidence>
<dbReference type="Pfam" id="PF11198">
    <property type="entry name" value="DUF2857"/>
    <property type="match status" value="1"/>
</dbReference>
<keyword evidence="2" id="KW-1185">Reference proteome</keyword>
<gene>
    <name evidence="1" type="ORF">P375_06040</name>
</gene>
<name>A0A0A2XNW1_9PAST</name>
<organism evidence="1 2">
    <name type="scientific">Gallibacterium genomosp. 2</name>
    <dbReference type="NCBI Taxonomy" id="155517"/>
    <lineage>
        <taxon>Bacteria</taxon>
        <taxon>Pseudomonadati</taxon>
        <taxon>Pseudomonadota</taxon>
        <taxon>Gammaproteobacteria</taxon>
        <taxon>Pasteurellales</taxon>
        <taxon>Pasteurellaceae</taxon>
        <taxon>Gallibacterium</taxon>
    </lineage>
</organism>
<comment type="caution">
    <text evidence="1">The sequence shown here is derived from an EMBL/GenBank/DDBJ whole genome shotgun (WGS) entry which is preliminary data.</text>
</comment>
<sequence length="188" mass="21945">MMPTINQIILPHLIAQIKMGKLRYCEELGFSTEELIKINNLTTDELHFLSNMNTTFFKVSVNHDLLNKMLKRTKDQTEYQNLFDRALVLGASIELMRHFFGAQSHEVSERRRLLGKQISSGRRAFTDPEKSSAAWYRWQEACKLSEKNRELNDITALDNLMVIAEELDLDLTTLWKQVQRWEKNGGEL</sequence>
<dbReference type="RefSeq" id="WP_013745203.1">
    <property type="nucleotide sequence ID" value="NZ_JPXY01000024.1"/>
</dbReference>
<protein>
    <recommendedName>
        <fullName evidence="3">DUF2857 domain-containing protein</fullName>
    </recommendedName>
</protein>
<dbReference type="InterPro" id="IPR021364">
    <property type="entry name" value="DUF2857"/>
</dbReference>
<reference evidence="1 2" key="1">
    <citation type="submission" date="2014-08" db="EMBL/GenBank/DDBJ databases">
        <title>Chaperone-usher fimbriae in a diverse selection of Gallibacterium genomes.</title>
        <authorList>
            <person name="Kudirkiene E."/>
            <person name="Bager R.J."/>
            <person name="Johnson T.J."/>
            <person name="Bojesen A.M."/>
        </authorList>
    </citation>
    <scope>NUCLEOTIDE SEQUENCE [LARGE SCALE GENOMIC DNA]</scope>
    <source>
        <strain evidence="1 2">CCM5976</strain>
    </source>
</reference>
<evidence type="ECO:0000313" key="2">
    <source>
        <dbReference type="Proteomes" id="UP000030418"/>
    </source>
</evidence>
<proteinExistence type="predicted"/>
<dbReference type="GeneID" id="77263357"/>
<evidence type="ECO:0000313" key="1">
    <source>
        <dbReference type="EMBL" id="KGQ32350.1"/>
    </source>
</evidence>
<dbReference type="EMBL" id="JPXY01000024">
    <property type="protein sequence ID" value="KGQ32350.1"/>
    <property type="molecule type" value="Genomic_DNA"/>
</dbReference>
<accession>A0A0A2XNW1</accession>